<comment type="caution">
    <text evidence="2">The sequence shown here is derived from an EMBL/GenBank/DDBJ whole genome shotgun (WGS) entry which is preliminary data.</text>
</comment>
<accession>A0A4C1Z530</accession>
<feature type="region of interest" description="Disordered" evidence="1">
    <location>
        <begin position="51"/>
        <end position="91"/>
    </location>
</feature>
<gene>
    <name evidence="2" type="ORF">EVAR_86647_1</name>
</gene>
<name>A0A4C1Z530_EUMVA</name>
<dbReference type="AlphaFoldDB" id="A0A4C1Z530"/>
<dbReference type="OrthoDB" id="10035640at2759"/>
<sequence>MGSEQSQSNQKQVQRAPPVRRGHTSLHHLDLVSDIAAKKLRKQFYAATLFPNGASDSPKASGKSTSQRSSDAKKPSAMLQKRQLSLQPRRKKVPYREVVKEAVSIPTYIWMNTLEGCRILSWYLLVPTHHHSHTMPNQILGNTNISAHYGTLGLPGTRDPEILEDTRDSGGVISLLPTSWVGIGSSDGGRSEPMERAVGSAGIPLPGTPGCLANQLAADQTTLVARVKEEEKICTFFYLSQGASRQGDLLASTLYIIDFEDEVTVLLLHSLKTRPRKTSSNDFKDMRRTLEPLEVMPGR</sequence>
<evidence type="ECO:0000313" key="3">
    <source>
        <dbReference type="Proteomes" id="UP000299102"/>
    </source>
</evidence>
<evidence type="ECO:0000256" key="1">
    <source>
        <dbReference type="SAM" id="MobiDB-lite"/>
    </source>
</evidence>
<dbReference type="Proteomes" id="UP000299102">
    <property type="component" value="Unassembled WGS sequence"/>
</dbReference>
<feature type="region of interest" description="Disordered" evidence="1">
    <location>
        <begin position="1"/>
        <end position="27"/>
    </location>
</feature>
<dbReference type="EMBL" id="BGZK01001557">
    <property type="protein sequence ID" value="GBP82293.1"/>
    <property type="molecule type" value="Genomic_DNA"/>
</dbReference>
<protein>
    <submittedName>
        <fullName evidence="2">Uncharacterized protein</fullName>
    </submittedName>
</protein>
<proteinExistence type="predicted"/>
<reference evidence="2 3" key="1">
    <citation type="journal article" date="2019" name="Commun. Biol.">
        <title>The bagworm genome reveals a unique fibroin gene that provides high tensile strength.</title>
        <authorList>
            <person name="Kono N."/>
            <person name="Nakamura H."/>
            <person name="Ohtoshi R."/>
            <person name="Tomita M."/>
            <person name="Numata K."/>
            <person name="Arakawa K."/>
        </authorList>
    </citation>
    <scope>NUCLEOTIDE SEQUENCE [LARGE SCALE GENOMIC DNA]</scope>
</reference>
<feature type="compositionally biased region" description="Polar residues" evidence="1">
    <location>
        <begin position="1"/>
        <end position="13"/>
    </location>
</feature>
<keyword evidence="3" id="KW-1185">Reference proteome</keyword>
<organism evidence="2 3">
    <name type="scientific">Eumeta variegata</name>
    <name type="common">Bagworm moth</name>
    <name type="synonym">Eumeta japonica</name>
    <dbReference type="NCBI Taxonomy" id="151549"/>
    <lineage>
        <taxon>Eukaryota</taxon>
        <taxon>Metazoa</taxon>
        <taxon>Ecdysozoa</taxon>
        <taxon>Arthropoda</taxon>
        <taxon>Hexapoda</taxon>
        <taxon>Insecta</taxon>
        <taxon>Pterygota</taxon>
        <taxon>Neoptera</taxon>
        <taxon>Endopterygota</taxon>
        <taxon>Lepidoptera</taxon>
        <taxon>Glossata</taxon>
        <taxon>Ditrysia</taxon>
        <taxon>Tineoidea</taxon>
        <taxon>Psychidae</taxon>
        <taxon>Oiketicinae</taxon>
        <taxon>Eumeta</taxon>
    </lineage>
</organism>
<evidence type="ECO:0000313" key="2">
    <source>
        <dbReference type="EMBL" id="GBP82293.1"/>
    </source>
</evidence>